<sequence length="282" mass="32208">MLILVLQQFDFDDGDVPDWLAEMQNGDFPFFEGQKIGYDPNYDPDTDPEMLKWREEQKPPAFTHACYVSELTDITPNTSHFFFFYNSFHQTKNASLEALRALEGRLLHPLLFTDCGKVNFCEQLVRFTPLFVFRAACGEAVNAKSIAPGDVESFLSAVQTAGFYDFAVPVNAQNANFVEKFAGICSFKFTDDVQVRGEAELDQHIRERLGVRPGSVQNYGSCEFFCVFKGSARGLSLDRWKGRVLCTVAWEEWGAYASQEWYLQEHMLPVVVDRENELVWPI</sequence>
<proteinExistence type="predicted"/>
<evidence type="ECO:0000313" key="2">
    <source>
        <dbReference type="EMBL" id="KAH0573783.1"/>
    </source>
</evidence>
<evidence type="ECO:0000313" key="1">
    <source>
        <dbReference type="EMBL" id="EST46397.1"/>
    </source>
</evidence>
<dbReference type="EMBL" id="KI546074">
    <property type="protein sequence ID" value="EST46397.1"/>
    <property type="molecule type" value="Genomic_DNA"/>
</dbReference>
<gene>
    <name evidence="1" type="ORF">SS50377_13481</name>
    <name evidence="2" type="ORF">SS50377_23718</name>
</gene>
<protein>
    <submittedName>
        <fullName evidence="1">Uncharacterized protein</fullName>
    </submittedName>
</protein>
<organism evidence="1">
    <name type="scientific">Spironucleus salmonicida</name>
    <dbReference type="NCBI Taxonomy" id="348837"/>
    <lineage>
        <taxon>Eukaryota</taxon>
        <taxon>Metamonada</taxon>
        <taxon>Diplomonadida</taxon>
        <taxon>Hexamitidae</taxon>
        <taxon>Hexamitinae</taxon>
        <taxon>Spironucleus</taxon>
    </lineage>
</organism>
<dbReference type="VEuPathDB" id="GiardiaDB:SS50377_23718"/>
<reference evidence="1 2" key="1">
    <citation type="journal article" date="2014" name="PLoS Genet.">
        <title>The Genome of Spironucleus salmonicida Highlights a Fish Pathogen Adapted to Fluctuating Environments.</title>
        <authorList>
            <person name="Xu F."/>
            <person name="Jerlstrom-Hultqvist J."/>
            <person name="Einarsson E."/>
            <person name="Astvaldsson A."/>
            <person name="Svard S.G."/>
            <person name="Andersson J.O."/>
        </authorList>
    </citation>
    <scope>NUCLEOTIDE SEQUENCE</scope>
    <source>
        <strain evidence="2">ATCC 50377</strain>
    </source>
</reference>
<accession>V6LNZ8</accession>
<evidence type="ECO:0000313" key="3">
    <source>
        <dbReference type="Proteomes" id="UP000018208"/>
    </source>
</evidence>
<keyword evidence="3" id="KW-1185">Reference proteome</keyword>
<dbReference type="AlphaFoldDB" id="V6LNZ8"/>
<name>V6LNZ8_9EUKA</name>
<reference evidence="2" key="2">
    <citation type="submission" date="2020-12" db="EMBL/GenBank/DDBJ databases">
        <title>New Spironucleus salmonicida genome in near-complete chromosomes.</title>
        <authorList>
            <person name="Xu F."/>
            <person name="Kurt Z."/>
            <person name="Jimenez-Gonzalez A."/>
            <person name="Astvaldsson A."/>
            <person name="Andersson J.O."/>
            <person name="Svard S.G."/>
        </authorList>
    </citation>
    <scope>NUCLEOTIDE SEQUENCE</scope>
    <source>
        <strain evidence="2">ATCC 50377</strain>
    </source>
</reference>
<dbReference type="Proteomes" id="UP000018208">
    <property type="component" value="Unassembled WGS sequence"/>
</dbReference>
<dbReference type="EMBL" id="AUWU02000004">
    <property type="protein sequence ID" value="KAH0573783.1"/>
    <property type="molecule type" value="Genomic_DNA"/>
</dbReference>